<dbReference type="EMBL" id="BSNG01000001">
    <property type="protein sequence ID" value="GLQ08209.1"/>
    <property type="molecule type" value="Genomic_DNA"/>
</dbReference>
<evidence type="ECO:0000313" key="1">
    <source>
        <dbReference type="EMBL" id="GLQ08209.1"/>
    </source>
</evidence>
<dbReference type="Proteomes" id="UP001161406">
    <property type="component" value="Unassembled WGS sequence"/>
</dbReference>
<name>A0ABQ5U7U9_9HYPH</name>
<reference evidence="1" key="1">
    <citation type="journal article" date="2014" name="Int. J. Syst. Evol. Microbiol.">
        <title>Complete genome of a new Firmicutes species belonging to the dominant human colonic microbiota ('Ruminococcus bicirculans') reveals two chromosomes and a selective capacity to utilize plant glucans.</title>
        <authorList>
            <consortium name="NISC Comparative Sequencing Program"/>
            <person name="Wegmann U."/>
            <person name="Louis P."/>
            <person name="Goesmann A."/>
            <person name="Henrissat B."/>
            <person name="Duncan S.H."/>
            <person name="Flint H.J."/>
        </authorList>
    </citation>
    <scope>NUCLEOTIDE SEQUENCE</scope>
    <source>
        <strain evidence="1">NBRC 103855</strain>
    </source>
</reference>
<keyword evidence="2" id="KW-1185">Reference proteome</keyword>
<sequence length="55" mass="6002">MNQIGDNGDAGKCAAAKQSCRYNKTLHNKAQDNAQDCDQREPLNGCARLPCPVMH</sequence>
<protein>
    <submittedName>
        <fullName evidence="1">Uncharacterized protein</fullName>
    </submittedName>
</protein>
<comment type="caution">
    <text evidence="1">The sequence shown here is derived from an EMBL/GenBank/DDBJ whole genome shotgun (WGS) entry which is preliminary data.</text>
</comment>
<gene>
    <name evidence="1" type="ORF">GCM10007913_01410</name>
</gene>
<accession>A0ABQ5U7U9</accession>
<organism evidence="1 2">
    <name type="scientific">Devosia yakushimensis</name>
    <dbReference type="NCBI Taxonomy" id="470028"/>
    <lineage>
        <taxon>Bacteria</taxon>
        <taxon>Pseudomonadati</taxon>
        <taxon>Pseudomonadota</taxon>
        <taxon>Alphaproteobacteria</taxon>
        <taxon>Hyphomicrobiales</taxon>
        <taxon>Devosiaceae</taxon>
        <taxon>Devosia</taxon>
    </lineage>
</organism>
<reference evidence="1" key="2">
    <citation type="submission" date="2023-01" db="EMBL/GenBank/DDBJ databases">
        <title>Draft genome sequence of Devosia yakushimensis strain NBRC 103855.</title>
        <authorList>
            <person name="Sun Q."/>
            <person name="Mori K."/>
        </authorList>
    </citation>
    <scope>NUCLEOTIDE SEQUENCE</scope>
    <source>
        <strain evidence="1">NBRC 103855</strain>
    </source>
</reference>
<dbReference type="RefSeq" id="WP_284386961.1">
    <property type="nucleotide sequence ID" value="NZ_BSNG01000001.1"/>
</dbReference>
<proteinExistence type="predicted"/>
<evidence type="ECO:0000313" key="2">
    <source>
        <dbReference type="Proteomes" id="UP001161406"/>
    </source>
</evidence>